<evidence type="ECO:0000313" key="2">
    <source>
        <dbReference type="EMBL" id="KAJ0410189.1"/>
    </source>
</evidence>
<dbReference type="AlphaFoldDB" id="A0AAD5LR96"/>
<reference evidence="2" key="1">
    <citation type="submission" date="2021-12" db="EMBL/GenBank/DDBJ databases">
        <title>Prjna785345.</title>
        <authorList>
            <person name="Rujirawat T."/>
            <person name="Krajaejun T."/>
        </authorList>
    </citation>
    <scope>NUCLEOTIDE SEQUENCE</scope>
    <source>
        <strain evidence="2">Pi057C3</strain>
    </source>
</reference>
<comment type="caution">
    <text evidence="2">The sequence shown here is derived from an EMBL/GenBank/DDBJ whole genome shotgun (WGS) entry which is preliminary data.</text>
</comment>
<name>A0AAD5LR96_PYTIN</name>
<dbReference type="EMBL" id="JAKCXM010000001">
    <property type="protein sequence ID" value="KAJ0410189.1"/>
    <property type="molecule type" value="Genomic_DNA"/>
</dbReference>
<keyword evidence="1" id="KW-0175">Coiled coil</keyword>
<protein>
    <submittedName>
        <fullName evidence="2">Uncharacterized protein</fullName>
    </submittedName>
</protein>
<keyword evidence="3" id="KW-1185">Reference proteome</keyword>
<evidence type="ECO:0000256" key="1">
    <source>
        <dbReference type="SAM" id="Coils"/>
    </source>
</evidence>
<organism evidence="2 3">
    <name type="scientific">Pythium insidiosum</name>
    <name type="common">Pythiosis disease agent</name>
    <dbReference type="NCBI Taxonomy" id="114742"/>
    <lineage>
        <taxon>Eukaryota</taxon>
        <taxon>Sar</taxon>
        <taxon>Stramenopiles</taxon>
        <taxon>Oomycota</taxon>
        <taxon>Peronosporomycetes</taxon>
        <taxon>Pythiales</taxon>
        <taxon>Pythiaceae</taxon>
        <taxon>Pythium</taxon>
    </lineage>
</organism>
<feature type="coiled-coil region" evidence="1">
    <location>
        <begin position="274"/>
        <end position="301"/>
    </location>
</feature>
<feature type="coiled-coil region" evidence="1">
    <location>
        <begin position="83"/>
        <end position="245"/>
    </location>
</feature>
<dbReference type="Proteomes" id="UP001209570">
    <property type="component" value="Unassembled WGS sequence"/>
</dbReference>
<sequence>MAATAPLEGELLMILETQQREIEVLREQVAVCSPHLSQLAGPSSVRSVGSAFSWSPQSRRSSQASGEEPPVDLRRYATLCENVESLQGSLTKLEIKNREQRAKVNQHVKQVNDLETVVSTLRGEIDTLRELLSQERIAKEQAVERAAQAMLANESVAKELRETQSTVERLHNELRTTQLEKQQRALIDIDQINRQLREQLDAEQKRTFMQVAHHIESSTAMQRLVEEYAQEMRHLEATNREAKETVLMQHEELRAHEGWRLSARRRESKRDLSLYGLEDANRQLQRSVKALEASRRRILAELVHTKKQLELVRCAMKHVDSDLEQMNKTIALFRTREGNVTRALREYARRNRTLQDSVEATQRQLRDVSDSLRRSERRKQEIAIESTQLKRGLVVERCQREDLLKQCIALEQCLMAFQESARDSADRASAAQKENAVLQVAVTELSAFSKELMTSQQQLKQQLKHLEVHGQVEPCVFG</sequence>
<feature type="coiled-coil region" evidence="1">
    <location>
        <begin position="344"/>
        <end position="378"/>
    </location>
</feature>
<proteinExistence type="predicted"/>
<evidence type="ECO:0000313" key="3">
    <source>
        <dbReference type="Proteomes" id="UP001209570"/>
    </source>
</evidence>
<gene>
    <name evidence="2" type="ORF">P43SY_002521</name>
</gene>
<accession>A0AAD5LR96</accession>